<dbReference type="EMBL" id="BMVC01000022">
    <property type="protein sequence ID" value="GHD15155.1"/>
    <property type="molecule type" value="Genomic_DNA"/>
</dbReference>
<dbReference type="SUPFAM" id="SSF51735">
    <property type="entry name" value="NAD(P)-binding Rossmann-fold domains"/>
    <property type="match status" value="1"/>
</dbReference>
<protein>
    <submittedName>
        <fullName evidence="2">dTDP-4-dehydrorhamnose reductase</fullName>
    </submittedName>
</protein>
<evidence type="ECO:0000313" key="3">
    <source>
        <dbReference type="Proteomes" id="UP000638353"/>
    </source>
</evidence>
<sequence length="296" mass="31048">MENLGDDTPNRPGRTMLLIIGGSGYLGSGLIRRAAADGHDVVATYATKPSDAEPTAWRCLDLRDVVSVENLLDEVNPHAVINASSGLADWAITAEGPIPLALATARRTIRLVHVSSDAVFSGDRVHYDESCSPDPITPYGAAKAAAETGVLAVHPAAAVARTSLIIGDAQSEHERLVHQLIDGTADGALFTDDIRCPVHRNDLAAALLEVAFSSAAGILHIAGPDALSRHELGVLIAHRDGLDASHLATGLRAESSLPGALDVRLDSRAAQQQLRTRLRGAREFLSPAACPEQDGA</sequence>
<feature type="domain" description="RmlD-like substrate binding" evidence="1">
    <location>
        <begin position="16"/>
        <end position="249"/>
    </location>
</feature>
<gene>
    <name evidence="2" type="ORF">GCM10010334_74980</name>
</gene>
<evidence type="ECO:0000313" key="2">
    <source>
        <dbReference type="EMBL" id="GHD15155.1"/>
    </source>
</evidence>
<reference evidence="2" key="2">
    <citation type="submission" date="2020-09" db="EMBL/GenBank/DDBJ databases">
        <authorList>
            <person name="Sun Q."/>
            <person name="Ohkuma M."/>
        </authorList>
    </citation>
    <scope>NUCLEOTIDE SEQUENCE</scope>
    <source>
        <strain evidence="2">JCM 4637</strain>
    </source>
</reference>
<dbReference type="PANTHER" id="PTHR43242">
    <property type="entry name" value="NAD(P)-BINDING ROSSMANN-FOLD SUPERFAMILY PROTEIN"/>
    <property type="match status" value="1"/>
</dbReference>
<name>A0A918X667_9ACTN</name>
<dbReference type="Pfam" id="PF04321">
    <property type="entry name" value="RmlD_sub_bind"/>
    <property type="match status" value="1"/>
</dbReference>
<dbReference type="InterPro" id="IPR029903">
    <property type="entry name" value="RmlD-like-bd"/>
</dbReference>
<reference evidence="2" key="1">
    <citation type="journal article" date="2014" name="Int. J. Syst. Evol. Microbiol.">
        <title>Complete genome sequence of Corynebacterium casei LMG S-19264T (=DSM 44701T), isolated from a smear-ripened cheese.</title>
        <authorList>
            <consortium name="US DOE Joint Genome Institute (JGI-PGF)"/>
            <person name="Walter F."/>
            <person name="Albersmeier A."/>
            <person name="Kalinowski J."/>
            <person name="Ruckert C."/>
        </authorList>
    </citation>
    <scope>NUCLEOTIDE SEQUENCE</scope>
    <source>
        <strain evidence="2">JCM 4637</strain>
    </source>
</reference>
<dbReference type="Gene3D" id="3.40.50.720">
    <property type="entry name" value="NAD(P)-binding Rossmann-like Domain"/>
    <property type="match status" value="1"/>
</dbReference>
<dbReference type="PANTHER" id="PTHR43242:SF1">
    <property type="entry name" value="NAD(P)-BINDING ROSSMANN-FOLD SUPERFAMILY PROTEIN"/>
    <property type="match status" value="1"/>
</dbReference>
<proteinExistence type="predicted"/>
<accession>A0A918X667</accession>
<organism evidence="2 3">
    <name type="scientific">Streptomyces finlayi</name>
    <dbReference type="NCBI Taxonomy" id="67296"/>
    <lineage>
        <taxon>Bacteria</taxon>
        <taxon>Bacillati</taxon>
        <taxon>Actinomycetota</taxon>
        <taxon>Actinomycetes</taxon>
        <taxon>Kitasatosporales</taxon>
        <taxon>Streptomycetaceae</taxon>
        <taxon>Streptomyces</taxon>
    </lineage>
</organism>
<dbReference type="Proteomes" id="UP000638353">
    <property type="component" value="Unassembled WGS sequence"/>
</dbReference>
<dbReference type="InterPro" id="IPR036291">
    <property type="entry name" value="NAD(P)-bd_dom_sf"/>
</dbReference>
<dbReference type="AlphaFoldDB" id="A0A918X667"/>
<evidence type="ECO:0000259" key="1">
    <source>
        <dbReference type="Pfam" id="PF04321"/>
    </source>
</evidence>
<dbReference type="RefSeq" id="WP_229898505.1">
    <property type="nucleotide sequence ID" value="NZ_BMVC01000022.1"/>
</dbReference>
<comment type="caution">
    <text evidence="2">The sequence shown here is derived from an EMBL/GenBank/DDBJ whole genome shotgun (WGS) entry which is preliminary data.</text>
</comment>